<accession>G0WCL9</accession>
<reference evidence="1 2" key="1">
    <citation type="journal article" date="2011" name="Proc. Natl. Acad. Sci. U.S.A.">
        <title>Evolutionary erosion of yeast sex chromosomes by mating-type switching accidents.</title>
        <authorList>
            <person name="Gordon J.L."/>
            <person name="Armisen D."/>
            <person name="Proux-Wera E."/>
            <person name="Oheigeartaigh S.S."/>
            <person name="Byrne K.P."/>
            <person name="Wolfe K.H."/>
        </authorList>
    </citation>
    <scope>NUCLEOTIDE SEQUENCE [LARGE SCALE GENOMIC DNA]</scope>
    <source>
        <strain evidence="2">ATCC 10597 / BCRC 20456 / CBS 421 / NBRC 0211 / NRRL Y-12639</strain>
    </source>
</reference>
<organism evidence="1 2">
    <name type="scientific">Naumovozyma dairenensis (strain ATCC 10597 / BCRC 20456 / CBS 421 / NBRC 0211 / NRRL Y-12639)</name>
    <name type="common">Saccharomyces dairenensis</name>
    <dbReference type="NCBI Taxonomy" id="1071378"/>
    <lineage>
        <taxon>Eukaryota</taxon>
        <taxon>Fungi</taxon>
        <taxon>Dikarya</taxon>
        <taxon>Ascomycota</taxon>
        <taxon>Saccharomycotina</taxon>
        <taxon>Saccharomycetes</taxon>
        <taxon>Saccharomycetales</taxon>
        <taxon>Saccharomycetaceae</taxon>
        <taxon>Naumovozyma</taxon>
    </lineage>
</organism>
<dbReference type="OrthoDB" id="4069694at2759"/>
<dbReference type="KEGG" id="ndi:NDAI_0F02120"/>
<dbReference type="GO" id="GO:0005199">
    <property type="term" value="F:structural constituent of cell wall"/>
    <property type="evidence" value="ECO:0007669"/>
    <property type="project" value="TreeGrafter"/>
</dbReference>
<dbReference type="PROSITE" id="PS00724">
    <property type="entry name" value="SRP1_TIP1"/>
    <property type="match status" value="1"/>
</dbReference>
<dbReference type="InterPro" id="IPR050788">
    <property type="entry name" value="Yeast_SRP1/TIP1_CWP"/>
</dbReference>
<proteinExistence type="predicted"/>
<dbReference type="GO" id="GO:0009277">
    <property type="term" value="C:fungal-type cell wall"/>
    <property type="evidence" value="ECO:0007669"/>
    <property type="project" value="TreeGrafter"/>
</dbReference>
<dbReference type="AlphaFoldDB" id="G0WCL9"/>
<dbReference type="RefSeq" id="XP_003670773.1">
    <property type="nucleotide sequence ID" value="XM_003670725.1"/>
</dbReference>
<name>G0WCL9_NAUDC</name>
<gene>
    <name evidence="1" type="primary">NDAI0F02120</name>
    <name evidence="1" type="ordered locus">NDAI_0F02120</name>
</gene>
<dbReference type="Pfam" id="PF00660">
    <property type="entry name" value="SRP1_TIP1"/>
    <property type="match status" value="1"/>
</dbReference>
<evidence type="ECO:0000313" key="1">
    <source>
        <dbReference type="EMBL" id="CCD25530.1"/>
    </source>
</evidence>
<dbReference type="InterPro" id="IPR000992">
    <property type="entry name" value="SRP1_TIP1"/>
</dbReference>
<keyword evidence="2" id="KW-1185">Reference proteome</keyword>
<protein>
    <submittedName>
        <fullName evidence="1">Uncharacterized protein</fullName>
    </submittedName>
</protein>
<sequence length="59" mass="6553">MPATILDIGLALATVTDNSYATLYSEVDFTGVQSMITKLPWYSTRLEPEILSEMLDVNN</sequence>
<dbReference type="GO" id="GO:0031505">
    <property type="term" value="P:fungal-type cell wall organization"/>
    <property type="evidence" value="ECO:0007669"/>
    <property type="project" value="TreeGrafter"/>
</dbReference>
<evidence type="ECO:0000313" key="2">
    <source>
        <dbReference type="Proteomes" id="UP000000689"/>
    </source>
</evidence>
<dbReference type="EMBL" id="HE580272">
    <property type="protein sequence ID" value="CCD25530.1"/>
    <property type="molecule type" value="Genomic_DNA"/>
</dbReference>
<dbReference type="PANTHER" id="PTHR31002">
    <property type="entry name" value="SERIPAUPERIN"/>
    <property type="match status" value="1"/>
</dbReference>
<dbReference type="Proteomes" id="UP000000689">
    <property type="component" value="Chromosome 6"/>
</dbReference>
<dbReference type="PANTHER" id="PTHR31002:SF34">
    <property type="entry name" value="CELL WALL PROTEIN CWP1-RELATED"/>
    <property type="match status" value="1"/>
</dbReference>
<dbReference type="GO" id="GO:0000324">
    <property type="term" value="C:fungal-type vacuole"/>
    <property type="evidence" value="ECO:0007669"/>
    <property type="project" value="TreeGrafter"/>
</dbReference>
<dbReference type="STRING" id="1071378.G0WCL9"/>
<dbReference type="HOGENOM" id="CLU_2961329_0_0_1"/>
<dbReference type="GeneID" id="11496868"/>